<dbReference type="PROSITE" id="PS00109">
    <property type="entry name" value="PROTEIN_KINASE_TYR"/>
    <property type="match status" value="1"/>
</dbReference>
<reference evidence="3 4" key="1">
    <citation type="journal article" date="2019" name="Nat. Ecol. Evol.">
        <title>Megaphylogeny resolves global patterns of mushroom evolution.</title>
        <authorList>
            <person name="Varga T."/>
            <person name="Krizsan K."/>
            <person name="Foldi C."/>
            <person name="Dima B."/>
            <person name="Sanchez-Garcia M."/>
            <person name="Sanchez-Ramirez S."/>
            <person name="Szollosi G.J."/>
            <person name="Szarkandi J.G."/>
            <person name="Papp V."/>
            <person name="Albert L."/>
            <person name="Andreopoulos W."/>
            <person name="Angelini C."/>
            <person name="Antonin V."/>
            <person name="Barry K.W."/>
            <person name="Bougher N.L."/>
            <person name="Buchanan P."/>
            <person name="Buyck B."/>
            <person name="Bense V."/>
            <person name="Catcheside P."/>
            <person name="Chovatia M."/>
            <person name="Cooper J."/>
            <person name="Damon W."/>
            <person name="Desjardin D."/>
            <person name="Finy P."/>
            <person name="Geml J."/>
            <person name="Haridas S."/>
            <person name="Hughes K."/>
            <person name="Justo A."/>
            <person name="Karasinski D."/>
            <person name="Kautmanova I."/>
            <person name="Kiss B."/>
            <person name="Kocsube S."/>
            <person name="Kotiranta H."/>
            <person name="LaButti K.M."/>
            <person name="Lechner B.E."/>
            <person name="Liimatainen K."/>
            <person name="Lipzen A."/>
            <person name="Lukacs Z."/>
            <person name="Mihaltcheva S."/>
            <person name="Morgado L.N."/>
            <person name="Niskanen T."/>
            <person name="Noordeloos M.E."/>
            <person name="Ohm R.A."/>
            <person name="Ortiz-Santana B."/>
            <person name="Ovrebo C."/>
            <person name="Racz N."/>
            <person name="Riley R."/>
            <person name="Savchenko A."/>
            <person name="Shiryaev A."/>
            <person name="Soop K."/>
            <person name="Spirin V."/>
            <person name="Szebenyi C."/>
            <person name="Tomsovsky M."/>
            <person name="Tulloss R.E."/>
            <person name="Uehling J."/>
            <person name="Grigoriev I.V."/>
            <person name="Vagvolgyi C."/>
            <person name="Papp T."/>
            <person name="Martin F.M."/>
            <person name="Miettinen O."/>
            <person name="Hibbett D.S."/>
            <person name="Nagy L.G."/>
        </authorList>
    </citation>
    <scope>NUCLEOTIDE SEQUENCE [LARGE SCALE GENOMIC DNA]</scope>
    <source>
        <strain evidence="3 4">FP101781</strain>
    </source>
</reference>
<comment type="caution">
    <text evidence="3">The sequence shown here is derived from an EMBL/GenBank/DDBJ whole genome shotgun (WGS) entry which is preliminary data.</text>
</comment>
<dbReference type="EMBL" id="QPFP01000097">
    <property type="protein sequence ID" value="TEB22105.1"/>
    <property type="molecule type" value="Genomic_DNA"/>
</dbReference>
<gene>
    <name evidence="3" type="ORF">FA13DRAFT_1741292</name>
</gene>
<protein>
    <recommendedName>
        <fullName evidence="2">Fungal-type protein kinase domain-containing protein</fullName>
    </recommendedName>
</protein>
<sequence>MSEKEVRLTHYDRSGAYVTPLSFVRLILGLVSPSEEVLGLDTSVQWVLDETTGRKVSGTARRMYQRKVTYDLDMNEPPIVRPAIRGHGIAVLIKDSWRAGGRVSEVDPLRTARGIPGVVEMLAYQDYCAEARAEDFVNRVKLRVVLMRCGNSIWYFKDTLYGRGVLHRDVSMQNILFGLPDDPDGGRGCLIDLDVAVRTENGVSPIPMTPGIGTHLYQSILDYMDDLEGFFYVLCHLVFLFSQPGVTLPEPPEMLIPAFWGDAVRVLVDTFRAVVIEVFYRKARIAKDRGLDREGRVKALATVSGDVDVYFGKVKSAFDTAISDLEEMGLGPDERELDFATTTTTPSSVSSLMGIVGSREPTAAQIQVVTHPLPAKKRTAEDGQAHGTPHKRRRNAATETTVEDGINATWNTLIDALF</sequence>
<dbReference type="GO" id="GO:0004672">
    <property type="term" value="F:protein kinase activity"/>
    <property type="evidence" value="ECO:0007669"/>
    <property type="project" value="InterPro"/>
</dbReference>
<dbReference type="Pfam" id="PF17667">
    <property type="entry name" value="Pkinase_fungal"/>
    <property type="match status" value="2"/>
</dbReference>
<dbReference type="AlphaFoldDB" id="A0A4Y7SJV2"/>
<feature type="region of interest" description="Disordered" evidence="1">
    <location>
        <begin position="376"/>
        <end position="399"/>
    </location>
</feature>
<dbReference type="InterPro" id="IPR011009">
    <property type="entry name" value="Kinase-like_dom_sf"/>
</dbReference>
<dbReference type="PANTHER" id="PTHR38248:SF2">
    <property type="entry name" value="FUNK1 11"/>
    <property type="match status" value="1"/>
</dbReference>
<feature type="domain" description="Fungal-type protein kinase" evidence="2">
    <location>
        <begin position="159"/>
        <end position="237"/>
    </location>
</feature>
<organism evidence="3 4">
    <name type="scientific">Coprinellus micaceus</name>
    <name type="common">Glistening ink-cap mushroom</name>
    <name type="synonym">Coprinus micaceus</name>
    <dbReference type="NCBI Taxonomy" id="71717"/>
    <lineage>
        <taxon>Eukaryota</taxon>
        <taxon>Fungi</taxon>
        <taxon>Dikarya</taxon>
        <taxon>Basidiomycota</taxon>
        <taxon>Agaricomycotina</taxon>
        <taxon>Agaricomycetes</taxon>
        <taxon>Agaricomycetidae</taxon>
        <taxon>Agaricales</taxon>
        <taxon>Agaricineae</taxon>
        <taxon>Psathyrellaceae</taxon>
        <taxon>Coprinellus</taxon>
    </lineage>
</organism>
<evidence type="ECO:0000259" key="2">
    <source>
        <dbReference type="Pfam" id="PF17667"/>
    </source>
</evidence>
<accession>A0A4Y7SJV2</accession>
<evidence type="ECO:0000313" key="3">
    <source>
        <dbReference type="EMBL" id="TEB22105.1"/>
    </source>
</evidence>
<keyword evidence="4" id="KW-1185">Reference proteome</keyword>
<evidence type="ECO:0000256" key="1">
    <source>
        <dbReference type="SAM" id="MobiDB-lite"/>
    </source>
</evidence>
<dbReference type="PANTHER" id="PTHR38248">
    <property type="entry name" value="FUNK1 6"/>
    <property type="match status" value="1"/>
</dbReference>
<proteinExistence type="predicted"/>
<evidence type="ECO:0000313" key="4">
    <source>
        <dbReference type="Proteomes" id="UP000298030"/>
    </source>
</evidence>
<dbReference type="SUPFAM" id="SSF56112">
    <property type="entry name" value="Protein kinase-like (PK-like)"/>
    <property type="match status" value="1"/>
</dbReference>
<name>A0A4Y7SJV2_COPMI</name>
<dbReference type="InterPro" id="IPR008266">
    <property type="entry name" value="Tyr_kinase_AS"/>
</dbReference>
<dbReference type="OrthoDB" id="5584477at2759"/>
<feature type="domain" description="Fungal-type protein kinase" evidence="2">
    <location>
        <begin position="5"/>
        <end position="143"/>
    </location>
</feature>
<dbReference type="Proteomes" id="UP000298030">
    <property type="component" value="Unassembled WGS sequence"/>
</dbReference>
<dbReference type="InterPro" id="IPR040976">
    <property type="entry name" value="Pkinase_fungal"/>
</dbReference>
<dbReference type="Gene3D" id="1.10.510.10">
    <property type="entry name" value="Transferase(Phosphotransferase) domain 1"/>
    <property type="match status" value="1"/>
</dbReference>